<gene>
    <name evidence="2" type="ORF">AORI_5867</name>
</gene>
<proteinExistence type="predicted"/>
<evidence type="ECO:0000313" key="3">
    <source>
        <dbReference type="Proteomes" id="UP000013968"/>
    </source>
</evidence>
<dbReference type="SMART" id="SM00860">
    <property type="entry name" value="SMI1_KNR4"/>
    <property type="match status" value="1"/>
</dbReference>
<dbReference type="EMBL" id="CP003410">
    <property type="protein sequence ID" value="AGM08450.1"/>
    <property type="molecule type" value="Genomic_DNA"/>
</dbReference>
<dbReference type="Gene3D" id="3.40.1580.10">
    <property type="entry name" value="SMI1/KNR4-like"/>
    <property type="match status" value="1"/>
</dbReference>
<organism evidence="2 3">
    <name type="scientific">Amycolatopsis keratiniphila</name>
    <dbReference type="NCBI Taxonomy" id="129921"/>
    <lineage>
        <taxon>Bacteria</taxon>
        <taxon>Bacillati</taxon>
        <taxon>Actinomycetota</taxon>
        <taxon>Actinomycetes</taxon>
        <taxon>Pseudonocardiales</taxon>
        <taxon>Pseudonocardiaceae</taxon>
        <taxon>Amycolatopsis</taxon>
        <taxon>Amycolatopsis japonica group</taxon>
    </lineage>
</organism>
<dbReference type="Pfam" id="PF09346">
    <property type="entry name" value="SMI1_KNR4"/>
    <property type="match status" value="1"/>
</dbReference>
<dbReference type="SUPFAM" id="SSF160631">
    <property type="entry name" value="SMI1/KNR4-like"/>
    <property type="match status" value="1"/>
</dbReference>
<accession>R4T0X0</accession>
<protein>
    <recommendedName>
        <fullName evidence="1">Knr4/Smi1-like domain-containing protein</fullName>
    </recommendedName>
</protein>
<evidence type="ECO:0000313" key="2">
    <source>
        <dbReference type="EMBL" id="AGM08450.1"/>
    </source>
</evidence>
<sequence length="157" mass="17254">MIEPFAGEDMFTGPAVDDALISKAEERLGYRLPSSYLDILRRMNGGLLRRRLCPTSFPTSWADDHFEVRSLLGIGGDHGIDSSGGRGSRDLISEWGYPDIGIVLFDMPSGGHDAVMLDYRDCGSGDEPAVVYIDEDRVPRRVARDFGEFLGLLGGQE</sequence>
<reference evidence="2 3" key="1">
    <citation type="journal article" date="2013" name="BMC Genomics">
        <title>ContigScape: a Cytoscape plugin facilitating microbial genome gap closing.</title>
        <authorList>
            <person name="Tang B."/>
            <person name="Wang Q."/>
            <person name="Yang M."/>
            <person name="Xie F."/>
            <person name="Zhu Y."/>
            <person name="Zhuo Y."/>
            <person name="Wang S."/>
            <person name="Gao H."/>
            <person name="Ding X."/>
            <person name="Zhang L."/>
            <person name="Zhao G."/>
            <person name="Zheng H."/>
        </authorList>
    </citation>
    <scope>NUCLEOTIDE SEQUENCE [LARGE SCALE GENOMIC DNA]</scope>
    <source>
        <strain evidence="2 3">HCCB10007</strain>
    </source>
</reference>
<dbReference type="PATRIC" id="fig|1156913.3.peg.5983"/>
<dbReference type="InterPro" id="IPR018958">
    <property type="entry name" value="Knr4/Smi1-like_dom"/>
</dbReference>
<dbReference type="AlphaFoldDB" id="R4T0X0"/>
<feature type="domain" description="Knr4/Smi1-like" evidence="1">
    <location>
        <begin position="15"/>
        <end position="152"/>
    </location>
</feature>
<dbReference type="InterPro" id="IPR037883">
    <property type="entry name" value="Knr4/Smi1-like_sf"/>
</dbReference>
<dbReference type="RefSeq" id="WP_016336183.1">
    <property type="nucleotide sequence ID" value="NC_021252.1"/>
</dbReference>
<dbReference type="HOGENOM" id="CLU_124815_0_0_11"/>
<name>R4T0X0_9PSEU</name>
<dbReference type="KEGG" id="aoi:AORI_5867"/>
<evidence type="ECO:0000259" key="1">
    <source>
        <dbReference type="SMART" id="SM00860"/>
    </source>
</evidence>
<dbReference type="Proteomes" id="UP000013968">
    <property type="component" value="Chromosome"/>
</dbReference>
<keyword evidence="3" id="KW-1185">Reference proteome</keyword>